<feature type="compositionally biased region" description="Basic and acidic residues" evidence="1">
    <location>
        <begin position="172"/>
        <end position="181"/>
    </location>
</feature>
<protein>
    <submittedName>
        <fullName evidence="2">O-methyltransferase family protein</fullName>
    </submittedName>
</protein>
<dbReference type="EMBL" id="KV875101">
    <property type="protein sequence ID" value="OIW25626.1"/>
    <property type="molecule type" value="Genomic_DNA"/>
</dbReference>
<dbReference type="GO" id="GO:0032259">
    <property type="term" value="P:methylation"/>
    <property type="evidence" value="ECO:0007669"/>
    <property type="project" value="UniProtKB-KW"/>
</dbReference>
<evidence type="ECO:0000256" key="1">
    <source>
        <dbReference type="SAM" id="MobiDB-lite"/>
    </source>
</evidence>
<dbReference type="Gene3D" id="3.40.50.150">
    <property type="entry name" value="Vaccinia Virus protein VP39"/>
    <property type="match status" value="1"/>
</dbReference>
<dbReference type="InterPro" id="IPR036390">
    <property type="entry name" value="WH_DNA-bd_sf"/>
</dbReference>
<dbReference type="Proteomes" id="UP000182658">
    <property type="component" value="Unassembled WGS sequence"/>
</dbReference>
<sequence length="443" mass="48404">MINTGQLEECVNGFVRAANTLKEQCQDTGDASDATPETTRARRDILAATTTLQSLLFQPIDFLQHLATKTQQLACLQWLGEFHVLAYIPLSGSVSITDVADLADVPDAQLRRVVRLMAMGGFLREPVPGFVEHTPMSAGFVNRPVLLDSAMFLAETAAPSALRMAAVTRGRQEKVRGHLQSDEGSGDSSHSLPCIDEQTSQPPHQPPLKSQRHRPAFFRCIGDMSHGSVELLSQLNWASLGNACVVDVGGQSIGSVVTLAKLYSALHFIVQTEESTSPTTTMTAISSDADLSRRISTRKRASGTPQTVQPAAVYLVRLWTHNQLTPIRSRITVELRAHIGVLEANRSALLILMVQLLPDPSAVDSHTECMARVRDLSLLQLVNDGYLEEPELINLVDSVQDEKGRLIVIKTLRCHNSAEVAVGIKYQSDGNMKQQLAFMPDTI</sequence>
<dbReference type="STRING" id="1408157.A0A1J7JDG7"/>
<evidence type="ECO:0000313" key="2">
    <source>
        <dbReference type="EMBL" id="OIW25626.1"/>
    </source>
</evidence>
<reference evidence="2 3" key="1">
    <citation type="submission" date="2016-10" db="EMBL/GenBank/DDBJ databases">
        <title>Draft genome sequence of Coniochaeta ligniaria NRRL30616, a lignocellulolytic fungus for bioabatement of inhibitors in plant biomass hydrolysates.</title>
        <authorList>
            <consortium name="DOE Joint Genome Institute"/>
            <person name="Jimenez D.J."/>
            <person name="Hector R.E."/>
            <person name="Riley R."/>
            <person name="Sun H."/>
            <person name="Grigoriev I.V."/>
            <person name="Van Elsas J.D."/>
            <person name="Nichols N.N."/>
        </authorList>
    </citation>
    <scope>NUCLEOTIDE SEQUENCE [LARGE SCALE GENOMIC DNA]</scope>
    <source>
        <strain evidence="2 3">NRRL 30616</strain>
    </source>
</reference>
<keyword evidence="2" id="KW-0489">Methyltransferase</keyword>
<dbReference type="Gene3D" id="1.10.10.10">
    <property type="entry name" value="Winged helix-like DNA-binding domain superfamily/Winged helix DNA-binding domain"/>
    <property type="match status" value="1"/>
</dbReference>
<evidence type="ECO:0000313" key="3">
    <source>
        <dbReference type="Proteomes" id="UP000182658"/>
    </source>
</evidence>
<dbReference type="OrthoDB" id="2410195at2759"/>
<dbReference type="GO" id="GO:0008168">
    <property type="term" value="F:methyltransferase activity"/>
    <property type="evidence" value="ECO:0007669"/>
    <property type="project" value="UniProtKB-KW"/>
</dbReference>
<dbReference type="SUPFAM" id="SSF46785">
    <property type="entry name" value="Winged helix' DNA-binding domain"/>
    <property type="match status" value="1"/>
</dbReference>
<feature type="region of interest" description="Disordered" evidence="1">
    <location>
        <begin position="172"/>
        <end position="211"/>
    </location>
</feature>
<dbReference type="AlphaFoldDB" id="A0A1J7JDG7"/>
<gene>
    <name evidence="2" type="ORF">CONLIGDRAFT_717358</name>
</gene>
<accession>A0A1J7JDG7</accession>
<dbReference type="PANTHER" id="PTHR43712:SF15">
    <property type="entry name" value="MONODICTYPHENONE CLUSTER TRANSCRIPTIONAL COACTIVATOR MDPA"/>
    <property type="match status" value="1"/>
</dbReference>
<dbReference type="InterPro" id="IPR036388">
    <property type="entry name" value="WH-like_DNA-bd_sf"/>
</dbReference>
<dbReference type="InParanoid" id="A0A1J7JDG7"/>
<dbReference type="InterPro" id="IPR029063">
    <property type="entry name" value="SAM-dependent_MTases_sf"/>
</dbReference>
<keyword evidence="2" id="KW-0808">Transferase</keyword>
<keyword evidence="3" id="KW-1185">Reference proteome</keyword>
<organism evidence="2 3">
    <name type="scientific">Coniochaeta ligniaria NRRL 30616</name>
    <dbReference type="NCBI Taxonomy" id="1408157"/>
    <lineage>
        <taxon>Eukaryota</taxon>
        <taxon>Fungi</taxon>
        <taxon>Dikarya</taxon>
        <taxon>Ascomycota</taxon>
        <taxon>Pezizomycotina</taxon>
        <taxon>Sordariomycetes</taxon>
        <taxon>Sordariomycetidae</taxon>
        <taxon>Coniochaetales</taxon>
        <taxon>Coniochaetaceae</taxon>
        <taxon>Coniochaeta</taxon>
    </lineage>
</organism>
<name>A0A1J7JDG7_9PEZI</name>
<dbReference type="PANTHER" id="PTHR43712">
    <property type="entry name" value="PUTATIVE (AFU_ORTHOLOGUE AFUA_4G14580)-RELATED"/>
    <property type="match status" value="1"/>
</dbReference>
<proteinExistence type="predicted"/>
<feature type="compositionally biased region" description="Polar residues" evidence="1">
    <location>
        <begin position="182"/>
        <end position="202"/>
    </location>
</feature>